<comment type="caution">
    <text evidence="2">The sequence shown here is derived from an EMBL/GenBank/DDBJ whole genome shotgun (WGS) entry which is preliminary data.</text>
</comment>
<accession>A0A1Q9DUU7</accession>
<dbReference type="Proteomes" id="UP000186817">
    <property type="component" value="Unassembled WGS sequence"/>
</dbReference>
<reference evidence="2 3" key="1">
    <citation type="submission" date="2016-02" db="EMBL/GenBank/DDBJ databases">
        <title>Genome analysis of coral dinoflagellate symbionts highlights evolutionary adaptations to a symbiotic lifestyle.</title>
        <authorList>
            <person name="Aranda M."/>
            <person name="Li Y."/>
            <person name="Liew Y.J."/>
            <person name="Baumgarten S."/>
            <person name="Simakov O."/>
            <person name="Wilson M."/>
            <person name="Piel J."/>
            <person name="Ashoor H."/>
            <person name="Bougouffa S."/>
            <person name="Bajic V.B."/>
            <person name="Ryu T."/>
            <person name="Ravasi T."/>
            <person name="Bayer T."/>
            <person name="Micklem G."/>
            <person name="Kim H."/>
            <person name="Bhak J."/>
            <person name="Lajeunesse T.C."/>
            <person name="Voolstra C.R."/>
        </authorList>
    </citation>
    <scope>NUCLEOTIDE SEQUENCE [LARGE SCALE GENOMIC DNA]</scope>
    <source>
        <strain evidence="2 3">CCMP2467</strain>
    </source>
</reference>
<organism evidence="2 3">
    <name type="scientific">Symbiodinium microadriaticum</name>
    <name type="common">Dinoflagellate</name>
    <name type="synonym">Zooxanthella microadriatica</name>
    <dbReference type="NCBI Taxonomy" id="2951"/>
    <lineage>
        <taxon>Eukaryota</taxon>
        <taxon>Sar</taxon>
        <taxon>Alveolata</taxon>
        <taxon>Dinophyceae</taxon>
        <taxon>Suessiales</taxon>
        <taxon>Symbiodiniaceae</taxon>
        <taxon>Symbiodinium</taxon>
    </lineage>
</organism>
<sequence length="92" mass="9792">MLLVPETGSDDPAQGRGDYPTQLHPASGNGVCLQGKLPVSPPVHVRPEAVGPVGASKAQDRKKKGKKDLDEKNDEDETLPKKKGKKVGLDIQ</sequence>
<dbReference type="EMBL" id="LSRX01000381">
    <property type="protein sequence ID" value="OLP98908.1"/>
    <property type="molecule type" value="Genomic_DNA"/>
</dbReference>
<keyword evidence="3" id="KW-1185">Reference proteome</keyword>
<evidence type="ECO:0000313" key="2">
    <source>
        <dbReference type="EMBL" id="OLP98908.1"/>
    </source>
</evidence>
<gene>
    <name evidence="2" type="ORF">AK812_SmicGene18587</name>
</gene>
<evidence type="ECO:0000313" key="3">
    <source>
        <dbReference type="Proteomes" id="UP000186817"/>
    </source>
</evidence>
<name>A0A1Q9DUU7_SYMMI</name>
<dbReference type="AlphaFoldDB" id="A0A1Q9DUU7"/>
<evidence type="ECO:0000256" key="1">
    <source>
        <dbReference type="SAM" id="MobiDB-lite"/>
    </source>
</evidence>
<protein>
    <submittedName>
        <fullName evidence="2">Uncharacterized protein</fullName>
    </submittedName>
</protein>
<proteinExistence type="predicted"/>
<feature type="region of interest" description="Disordered" evidence="1">
    <location>
        <begin position="1"/>
        <end position="92"/>
    </location>
</feature>